<feature type="compositionally biased region" description="Low complexity" evidence="1">
    <location>
        <begin position="36"/>
        <end position="51"/>
    </location>
</feature>
<organism evidence="3 4">
    <name type="scientific">Symbiodinium microadriaticum</name>
    <name type="common">Dinoflagellate</name>
    <name type="synonym">Zooxanthella microadriatica</name>
    <dbReference type="NCBI Taxonomy" id="2951"/>
    <lineage>
        <taxon>Eukaryota</taxon>
        <taxon>Sar</taxon>
        <taxon>Alveolata</taxon>
        <taxon>Dinophyceae</taxon>
        <taxon>Suessiales</taxon>
        <taxon>Symbiodiniaceae</taxon>
        <taxon>Symbiodinium</taxon>
    </lineage>
</organism>
<protein>
    <recommendedName>
        <fullName evidence="2">Reverse transcriptase Ty1/copia-type domain-containing protein</fullName>
    </recommendedName>
</protein>
<evidence type="ECO:0000259" key="2">
    <source>
        <dbReference type="Pfam" id="PF07727"/>
    </source>
</evidence>
<evidence type="ECO:0000313" key="4">
    <source>
        <dbReference type="Proteomes" id="UP000186817"/>
    </source>
</evidence>
<dbReference type="Pfam" id="PF07727">
    <property type="entry name" value="RVT_2"/>
    <property type="match status" value="1"/>
</dbReference>
<reference evidence="3 4" key="1">
    <citation type="submission" date="2016-02" db="EMBL/GenBank/DDBJ databases">
        <title>Genome analysis of coral dinoflagellate symbionts highlights evolutionary adaptations to a symbiotic lifestyle.</title>
        <authorList>
            <person name="Aranda M."/>
            <person name="Li Y."/>
            <person name="Liew Y.J."/>
            <person name="Baumgarten S."/>
            <person name="Simakov O."/>
            <person name="Wilson M."/>
            <person name="Piel J."/>
            <person name="Ashoor H."/>
            <person name="Bougouffa S."/>
            <person name="Bajic V.B."/>
            <person name="Ryu T."/>
            <person name="Ravasi T."/>
            <person name="Bayer T."/>
            <person name="Micklem G."/>
            <person name="Kim H."/>
            <person name="Bhak J."/>
            <person name="Lajeunesse T.C."/>
            <person name="Voolstra C.R."/>
        </authorList>
    </citation>
    <scope>NUCLEOTIDE SEQUENCE [LARGE SCALE GENOMIC DNA]</scope>
    <source>
        <strain evidence="3 4">CCMP2467</strain>
    </source>
</reference>
<feature type="region of interest" description="Disordered" evidence="1">
    <location>
        <begin position="1"/>
        <end position="118"/>
    </location>
</feature>
<dbReference type="InterPro" id="IPR013103">
    <property type="entry name" value="RVT_2"/>
</dbReference>
<gene>
    <name evidence="3" type="ORF">AK812_SmicGene29993</name>
</gene>
<dbReference type="EMBL" id="LSRX01000803">
    <property type="protein sequence ID" value="OLP88634.1"/>
    <property type="molecule type" value="Genomic_DNA"/>
</dbReference>
<sequence length="904" mass="98625">MSGSTTPAAGAQEAHNDECRMRVQRKLQESEEGRPAPDAMEVAAEEAAGAPLSRPMEVESPQEARAQRKRTASKDVEDLNREEPPRGPTDGPDVEVVGANLFGGESGSAGPGLDHSHGQAQVDAEMHDAAANPPPSGEEAQIGLITRMFVQKGMRCSPAEAKAINSMVHQLGRNGNAAVPWSTVKEGIILPMDLEACMFKQAEHQRFFEKLERVKPKLLIGRLPTGPFQSVQRALDTTNKVGAEARRENLKKSRSQLGLCFEAFQAQVEAGNCFLYECPRGAKSWEHELAQRMDAYLVDGPMCKWKVNESGKLIAGQSGKKRTRWITNSATVAKALEKLCKDSTKVWNTELSFEEGIVQAKAEYPPKLERAVLAGVRAQLVLDGEIREVGHVGGPDPHEEPPLEEYLHEALPKAGKLYVKELVIDANTGAELDPRKVAEASDDIKENFRSRLVVREVKSQGQAALIPDYALFSSMPPLEGMKILCSLLTSMKRSTAGKQLTLKLTDISRAHFYGKAERRVFVTLPEGDEEQGMCGLLKRTMYGTRDASAVWQRSYTTLLRKHGFQTGRAYPCTFYHAETDVRLLVHGDDFLVLSDEDGHRFVDKILSEEYEFKCDGHIGPGCEKDSMTVLNRVVTYDRLSLQAMLEDWGLKASSFLAPCLYSFSFASSVGLVAIASSAFLAVLGAPLQLQALLVAVQRSSLPRAVLVTALMCESRPCGQEDRVRCARFVHSCVPDEYTGLAPCSGTPLKAVHPFRLVATGSALFCSVQRTDGGSATVPHFGAVKFTSVFLGSAGFIYVSPGSSRSSSAPVVSTVLSASMPAALQHRKGEPGNEIGYIKVIGRVDAELFQLHNACDDFNEAMFSEFQHRGLQTQSATVCVEKLELYDAFHALAVSLYVVSGVFLG</sequence>
<feature type="domain" description="Reverse transcriptase Ty1/copia-type" evidence="2">
    <location>
        <begin position="444"/>
        <end position="596"/>
    </location>
</feature>
<comment type="caution">
    <text evidence="3">The sequence shown here is derived from an EMBL/GenBank/DDBJ whole genome shotgun (WGS) entry which is preliminary data.</text>
</comment>
<dbReference type="OrthoDB" id="1645289at2759"/>
<dbReference type="Proteomes" id="UP000186817">
    <property type="component" value="Unassembled WGS sequence"/>
</dbReference>
<evidence type="ECO:0000256" key="1">
    <source>
        <dbReference type="SAM" id="MobiDB-lite"/>
    </source>
</evidence>
<dbReference type="AlphaFoldDB" id="A0A1Q9D0E9"/>
<evidence type="ECO:0000313" key="3">
    <source>
        <dbReference type="EMBL" id="OLP88634.1"/>
    </source>
</evidence>
<keyword evidence="4" id="KW-1185">Reference proteome</keyword>
<accession>A0A1Q9D0E9</accession>
<feature type="compositionally biased region" description="Basic and acidic residues" evidence="1">
    <location>
        <begin position="14"/>
        <end position="35"/>
    </location>
</feature>
<feature type="compositionally biased region" description="Basic and acidic residues" evidence="1">
    <location>
        <begin position="72"/>
        <end position="85"/>
    </location>
</feature>
<name>A0A1Q9D0E9_SYMMI</name>
<proteinExistence type="predicted"/>